<evidence type="ECO:0000313" key="3">
    <source>
        <dbReference type="Proteomes" id="UP000062788"/>
    </source>
</evidence>
<comment type="caution">
    <text evidence="2">The sequence shown here is derived from an EMBL/GenBank/DDBJ whole genome shotgun (WGS) entry which is preliminary data.</text>
</comment>
<feature type="region of interest" description="Disordered" evidence="1">
    <location>
        <begin position="28"/>
        <end position="51"/>
    </location>
</feature>
<accession>A0A103DZ64</accession>
<gene>
    <name evidence="2" type="ORF">WS67_19190</name>
</gene>
<feature type="compositionally biased region" description="Basic and acidic residues" evidence="1">
    <location>
        <begin position="28"/>
        <end position="44"/>
    </location>
</feature>
<dbReference type="Proteomes" id="UP000062788">
    <property type="component" value="Unassembled WGS sequence"/>
</dbReference>
<dbReference type="EMBL" id="LOWA01000042">
    <property type="protein sequence ID" value="KVE25382.1"/>
    <property type="molecule type" value="Genomic_DNA"/>
</dbReference>
<organism evidence="2 3">
    <name type="scientific">Burkholderia singularis</name>
    <dbReference type="NCBI Taxonomy" id="1503053"/>
    <lineage>
        <taxon>Bacteria</taxon>
        <taxon>Pseudomonadati</taxon>
        <taxon>Pseudomonadota</taxon>
        <taxon>Betaproteobacteria</taxon>
        <taxon>Burkholderiales</taxon>
        <taxon>Burkholderiaceae</taxon>
        <taxon>Burkholderia</taxon>
        <taxon>pseudomallei group</taxon>
    </lineage>
</organism>
<proteinExistence type="predicted"/>
<evidence type="ECO:0000313" key="2">
    <source>
        <dbReference type="EMBL" id="KVE25382.1"/>
    </source>
</evidence>
<sequence length="77" mass="8262">MIGTLLLPLSGSRLPGAHRNATALRCRTEAERGKPGRSGPRDPHGTFQAIGPRGRILGRRNARRAGRVAAQHAVFVD</sequence>
<dbReference type="AlphaFoldDB" id="A0A103DZ64"/>
<keyword evidence="3" id="KW-1185">Reference proteome</keyword>
<name>A0A103DZ64_9BURK</name>
<evidence type="ECO:0000256" key="1">
    <source>
        <dbReference type="SAM" id="MobiDB-lite"/>
    </source>
</evidence>
<reference evidence="2 3" key="1">
    <citation type="submission" date="2015-11" db="EMBL/GenBank/DDBJ databases">
        <title>Expanding the genomic diversity of Burkholderia species for the development of highly accurate diagnostics.</title>
        <authorList>
            <person name="Sahl J."/>
            <person name="Keim P."/>
            <person name="Wagner D."/>
        </authorList>
    </citation>
    <scope>NUCLEOTIDE SEQUENCE [LARGE SCALE GENOMIC DNA]</scope>
    <source>
        <strain evidence="2 3">TSV85</strain>
    </source>
</reference>
<protein>
    <submittedName>
        <fullName evidence="2">Uncharacterized protein</fullName>
    </submittedName>
</protein>